<evidence type="ECO:0000256" key="6">
    <source>
        <dbReference type="ARBA" id="ARBA00022759"/>
    </source>
</evidence>
<dbReference type="OMA" id="PRIELWY"/>
<name>W2TDA8_NECAM</name>
<keyword evidence="14" id="KW-1185">Reference proteome</keyword>
<dbReference type="Proteomes" id="UP000053676">
    <property type="component" value="Unassembled WGS sequence"/>
</dbReference>
<comment type="subunit">
    <text evidence="3 11">Monomer.</text>
</comment>
<evidence type="ECO:0000313" key="13">
    <source>
        <dbReference type="EMBL" id="ETN79793.1"/>
    </source>
</evidence>
<dbReference type="PROSITE" id="PS51959">
    <property type="entry name" value="ENDOU"/>
    <property type="match status" value="1"/>
</dbReference>
<keyword evidence="5 11" id="KW-0479">Metal-binding</keyword>
<feature type="domain" description="EndoU" evidence="12">
    <location>
        <begin position="1"/>
        <end position="116"/>
    </location>
</feature>
<keyword evidence="10" id="KW-0456">Lyase</keyword>
<evidence type="ECO:0000256" key="8">
    <source>
        <dbReference type="ARBA" id="ARBA00022884"/>
    </source>
</evidence>
<dbReference type="GO" id="GO:0016787">
    <property type="term" value="F:hydrolase activity"/>
    <property type="evidence" value="ECO:0007669"/>
    <property type="project" value="UniProtKB-KW"/>
</dbReference>
<evidence type="ECO:0000256" key="9">
    <source>
        <dbReference type="ARBA" id="ARBA00023211"/>
    </source>
</evidence>
<evidence type="ECO:0000256" key="11">
    <source>
        <dbReference type="RuleBase" id="RU367085"/>
    </source>
</evidence>
<keyword evidence="6 11" id="KW-0255">Endonuclease</keyword>
<dbReference type="SUPFAM" id="SSF142877">
    <property type="entry name" value="EndoU-like"/>
    <property type="match status" value="1"/>
</dbReference>
<evidence type="ECO:0000256" key="7">
    <source>
        <dbReference type="ARBA" id="ARBA00022801"/>
    </source>
</evidence>
<proteinExistence type="inferred from homology"/>
<dbReference type="Pfam" id="PF09412">
    <property type="entry name" value="XendoU"/>
    <property type="match status" value="1"/>
</dbReference>
<evidence type="ECO:0000256" key="5">
    <source>
        <dbReference type="ARBA" id="ARBA00022723"/>
    </source>
</evidence>
<dbReference type="GO" id="GO:0046872">
    <property type="term" value="F:metal ion binding"/>
    <property type="evidence" value="ECO:0007669"/>
    <property type="project" value="UniProtKB-UniRule"/>
</dbReference>
<dbReference type="PANTHER" id="PTHR12439:SF42">
    <property type="entry name" value="ENDORIBONUCLEASE-RELATED"/>
    <property type="match status" value="1"/>
</dbReference>
<keyword evidence="7 11" id="KW-0378">Hydrolase</keyword>
<dbReference type="PANTHER" id="PTHR12439">
    <property type="entry name" value="PLACENTAL PROTEIN 11-RELATED"/>
    <property type="match status" value="1"/>
</dbReference>
<keyword evidence="9 11" id="KW-0464">Manganese</keyword>
<accession>W2TDA8</accession>
<protein>
    <recommendedName>
        <fullName evidence="12">EndoU domain-containing protein</fullName>
    </recommendedName>
</protein>
<dbReference type="GO" id="GO:0004521">
    <property type="term" value="F:RNA endonuclease activity"/>
    <property type="evidence" value="ECO:0007669"/>
    <property type="project" value="UniProtKB-UniRule"/>
</dbReference>
<keyword evidence="8 11" id="KW-0694">RNA-binding</keyword>
<dbReference type="GO" id="GO:0003723">
    <property type="term" value="F:RNA binding"/>
    <property type="evidence" value="ECO:0007669"/>
    <property type="project" value="UniProtKB-UniRule"/>
</dbReference>
<reference evidence="14" key="1">
    <citation type="journal article" date="2014" name="Nat. Genet.">
        <title>Genome of the human hookworm Necator americanus.</title>
        <authorList>
            <person name="Tang Y.T."/>
            <person name="Gao X."/>
            <person name="Rosa B.A."/>
            <person name="Abubucker S."/>
            <person name="Hallsworth-Pepin K."/>
            <person name="Martin J."/>
            <person name="Tyagi R."/>
            <person name="Heizer E."/>
            <person name="Zhang X."/>
            <person name="Bhonagiri-Palsikar V."/>
            <person name="Minx P."/>
            <person name="Warren W.C."/>
            <person name="Wang Q."/>
            <person name="Zhan B."/>
            <person name="Hotez P.J."/>
            <person name="Sternberg P.W."/>
            <person name="Dougall A."/>
            <person name="Gaze S.T."/>
            <person name="Mulvenna J."/>
            <person name="Sotillo J."/>
            <person name="Ranganathan S."/>
            <person name="Rabelo E.M."/>
            <person name="Wilson R.K."/>
            <person name="Felgner P.L."/>
            <person name="Bethony J."/>
            <person name="Hawdon J.M."/>
            <person name="Gasser R.B."/>
            <person name="Loukas A."/>
            <person name="Mitreva M."/>
        </authorList>
    </citation>
    <scope>NUCLEOTIDE SEQUENCE [LARGE SCALE GENOMIC DNA]</scope>
</reference>
<dbReference type="InterPro" id="IPR039787">
    <property type="entry name" value="ENDOU"/>
</dbReference>
<evidence type="ECO:0000256" key="2">
    <source>
        <dbReference type="ARBA" id="ARBA00010168"/>
    </source>
</evidence>
<dbReference type="InterPro" id="IPR037227">
    <property type="entry name" value="EndoU-like"/>
</dbReference>
<evidence type="ECO:0000313" key="14">
    <source>
        <dbReference type="Proteomes" id="UP000053676"/>
    </source>
</evidence>
<evidence type="ECO:0000256" key="10">
    <source>
        <dbReference type="ARBA" id="ARBA00023239"/>
    </source>
</evidence>
<comment type="cofactor">
    <cofactor evidence="1 11">
        <name>Mn(2+)</name>
        <dbReference type="ChEBI" id="CHEBI:29035"/>
    </cofactor>
</comment>
<comment type="similarity">
    <text evidence="2 11">Belongs to the ENDOU family.</text>
</comment>
<gene>
    <name evidence="13" type="ORF">NECAME_09626</name>
</gene>
<dbReference type="AlphaFoldDB" id="W2TDA8"/>
<dbReference type="OrthoDB" id="430326at2759"/>
<sequence length="116" mass="13396">MKFGLCNYLGFEHVFIGEWNGGTVDGQHSWVTYYNLQKASKINYHGYYTYVTNLTGTFQYTWGDELKKKGGFLIGTSPEEAMVRPRIELWYNSDVRQAEPFIDDDVVYFITVPSIG</sequence>
<evidence type="ECO:0000259" key="12">
    <source>
        <dbReference type="PROSITE" id="PS51959"/>
    </source>
</evidence>
<dbReference type="GO" id="GO:0016829">
    <property type="term" value="F:lyase activity"/>
    <property type="evidence" value="ECO:0007669"/>
    <property type="project" value="UniProtKB-KW"/>
</dbReference>
<organism evidence="13 14">
    <name type="scientific">Necator americanus</name>
    <name type="common">Human hookworm</name>
    <dbReference type="NCBI Taxonomy" id="51031"/>
    <lineage>
        <taxon>Eukaryota</taxon>
        <taxon>Metazoa</taxon>
        <taxon>Ecdysozoa</taxon>
        <taxon>Nematoda</taxon>
        <taxon>Chromadorea</taxon>
        <taxon>Rhabditida</taxon>
        <taxon>Rhabditina</taxon>
        <taxon>Rhabditomorpha</taxon>
        <taxon>Strongyloidea</taxon>
        <taxon>Ancylostomatidae</taxon>
        <taxon>Bunostominae</taxon>
        <taxon>Necator</taxon>
    </lineage>
</organism>
<evidence type="ECO:0000256" key="1">
    <source>
        <dbReference type="ARBA" id="ARBA00001936"/>
    </source>
</evidence>
<dbReference type="InterPro" id="IPR018998">
    <property type="entry name" value="EndoU_C"/>
</dbReference>
<evidence type="ECO:0000256" key="3">
    <source>
        <dbReference type="ARBA" id="ARBA00011245"/>
    </source>
</evidence>
<dbReference type="KEGG" id="nai:NECAME_09626"/>
<dbReference type="EMBL" id="KI659341">
    <property type="protein sequence ID" value="ETN79793.1"/>
    <property type="molecule type" value="Genomic_DNA"/>
</dbReference>
<keyword evidence="4 11" id="KW-0540">Nuclease</keyword>
<evidence type="ECO:0000256" key="4">
    <source>
        <dbReference type="ARBA" id="ARBA00022722"/>
    </source>
</evidence>